<reference evidence="1 2" key="1">
    <citation type="journal article" date="2023" name="Sci. Data">
        <title>Genome assembly of the Korean intertidal mud-creeper Batillaria attramentaria.</title>
        <authorList>
            <person name="Patra A.K."/>
            <person name="Ho P.T."/>
            <person name="Jun S."/>
            <person name="Lee S.J."/>
            <person name="Kim Y."/>
            <person name="Won Y.J."/>
        </authorList>
    </citation>
    <scope>NUCLEOTIDE SEQUENCE [LARGE SCALE GENOMIC DNA]</scope>
    <source>
        <strain evidence="1">Wonlab-2016</strain>
    </source>
</reference>
<sequence length="175" mass="19172">MQSFSNTAHFPCANQGSVGCALGSDFSEFLQELAAGAARGSVAVTPPLCLQSCAVSSNRVRSGHRLPARGSKFCRLSSDSPFEKKPQKDCPNWLTSHTGTACQSVSINQMRLKNSRTRSYVRLCPELKSRRVTDCVSSSHTVIAEPQCFRTRLKRLAARKSVNDALQVAKDGRFY</sequence>
<protein>
    <submittedName>
        <fullName evidence="1">Uncharacterized protein</fullName>
    </submittedName>
</protein>
<keyword evidence="2" id="KW-1185">Reference proteome</keyword>
<proteinExistence type="predicted"/>
<evidence type="ECO:0000313" key="1">
    <source>
        <dbReference type="EMBL" id="KAK7500670.1"/>
    </source>
</evidence>
<comment type="caution">
    <text evidence="1">The sequence shown here is derived from an EMBL/GenBank/DDBJ whole genome shotgun (WGS) entry which is preliminary data.</text>
</comment>
<dbReference type="EMBL" id="JACVVK020000036">
    <property type="protein sequence ID" value="KAK7500670.1"/>
    <property type="molecule type" value="Genomic_DNA"/>
</dbReference>
<organism evidence="1 2">
    <name type="scientific">Batillaria attramentaria</name>
    <dbReference type="NCBI Taxonomy" id="370345"/>
    <lineage>
        <taxon>Eukaryota</taxon>
        <taxon>Metazoa</taxon>
        <taxon>Spiralia</taxon>
        <taxon>Lophotrochozoa</taxon>
        <taxon>Mollusca</taxon>
        <taxon>Gastropoda</taxon>
        <taxon>Caenogastropoda</taxon>
        <taxon>Sorbeoconcha</taxon>
        <taxon>Cerithioidea</taxon>
        <taxon>Batillariidae</taxon>
        <taxon>Batillaria</taxon>
    </lineage>
</organism>
<name>A0ABD0LMZ3_9CAEN</name>
<gene>
    <name evidence="1" type="ORF">BaRGS_00008245</name>
</gene>
<accession>A0ABD0LMZ3</accession>
<dbReference type="Proteomes" id="UP001519460">
    <property type="component" value="Unassembled WGS sequence"/>
</dbReference>
<dbReference type="AlphaFoldDB" id="A0ABD0LMZ3"/>
<evidence type="ECO:0000313" key="2">
    <source>
        <dbReference type="Proteomes" id="UP001519460"/>
    </source>
</evidence>